<proteinExistence type="inferred from homology"/>
<evidence type="ECO:0000256" key="6">
    <source>
        <dbReference type="ARBA" id="ARBA00023077"/>
    </source>
</evidence>
<keyword evidence="4 10" id="KW-0812">Transmembrane</keyword>
<dbReference type="GO" id="GO:0015344">
    <property type="term" value="F:siderophore uptake transmembrane transporter activity"/>
    <property type="evidence" value="ECO:0007669"/>
    <property type="project" value="TreeGrafter"/>
</dbReference>
<dbReference type="PROSITE" id="PS52016">
    <property type="entry name" value="TONB_DEPENDENT_REC_3"/>
    <property type="match status" value="1"/>
</dbReference>
<dbReference type="AlphaFoldDB" id="A0A2R3Z1U4"/>
<dbReference type="SUPFAM" id="SSF49464">
    <property type="entry name" value="Carboxypeptidase regulatory domain-like"/>
    <property type="match status" value="1"/>
</dbReference>
<dbReference type="Proteomes" id="UP000241507">
    <property type="component" value="Chromosome"/>
</dbReference>
<dbReference type="InterPro" id="IPR037066">
    <property type="entry name" value="Plug_dom_sf"/>
</dbReference>
<evidence type="ECO:0000256" key="1">
    <source>
        <dbReference type="ARBA" id="ARBA00004571"/>
    </source>
</evidence>
<dbReference type="RefSeq" id="WP_107010990.1">
    <property type="nucleotide sequence ID" value="NZ_CP028136.1"/>
</dbReference>
<feature type="domain" description="TonB-dependent receptor-like beta-barrel" evidence="12">
    <location>
        <begin position="318"/>
        <end position="743"/>
    </location>
</feature>
<comment type="subcellular location">
    <subcellularLocation>
        <location evidence="1 10">Cell outer membrane</location>
        <topology evidence="1 10">Multi-pass membrane protein</topology>
    </subcellularLocation>
</comment>
<evidence type="ECO:0000256" key="11">
    <source>
        <dbReference type="RuleBase" id="RU003357"/>
    </source>
</evidence>
<keyword evidence="7 10" id="KW-0472">Membrane</keyword>
<keyword evidence="5" id="KW-0732">Signal</keyword>
<dbReference type="PROSITE" id="PS01156">
    <property type="entry name" value="TONB_DEPENDENT_REC_2"/>
    <property type="match status" value="1"/>
</dbReference>
<dbReference type="InterPro" id="IPR010917">
    <property type="entry name" value="TonB_rcpt_CS"/>
</dbReference>
<evidence type="ECO:0000256" key="5">
    <source>
        <dbReference type="ARBA" id="ARBA00022729"/>
    </source>
</evidence>
<dbReference type="GO" id="GO:0009279">
    <property type="term" value="C:cell outer membrane"/>
    <property type="evidence" value="ECO:0007669"/>
    <property type="project" value="UniProtKB-SubCell"/>
</dbReference>
<dbReference type="Pfam" id="PF13715">
    <property type="entry name" value="CarbopepD_reg_2"/>
    <property type="match status" value="1"/>
</dbReference>
<evidence type="ECO:0000256" key="2">
    <source>
        <dbReference type="ARBA" id="ARBA00022448"/>
    </source>
</evidence>
<dbReference type="InterPro" id="IPR012910">
    <property type="entry name" value="Plug_dom"/>
</dbReference>
<protein>
    <submittedName>
        <fullName evidence="14">TonB-dependent receptor</fullName>
    </submittedName>
</protein>
<dbReference type="Gene3D" id="2.40.170.20">
    <property type="entry name" value="TonB-dependent receptor, beta-barrel domain"/>
    <property type="match status" value="1"/>
</dbReference>
<dbReference type="Pfam" id="PF07715">
    <property type="entry name" value="Plug"/>
    <property type="match status" value="1"/>
</dbReference>
<keyword evidence="2 10" id="KW-0813">Transport</keyword>
<evidence type="ECO:0000313" key="15">
    <source>
        <dbReference type="Proteomes" id="UP000241507"/>
    </source>
</evidence>
<dbReference type="InterPro" id="IPR039426">
    <property type="entry name" value="TonB-dep_rcpt-like"/>
</dbReference>
<dbReference type="PANTHER" id="PTHR30069:SF29">
    <property type="entry name" value="HEMOGLOBIN AND HEMOGLOBIN-HAPTOGLOBIN-BINDING PROTEIN 1-RELATED"/>
    <property type="match status" value="1"/>
</dbReference>
<evidence type="ECO:0000313" key="14">
    <source>
        <dbReference type="EMBL" id="AVR44212.1"/>
    </source>
</evidence>
<name>A0A2R3Z1U4_9FLAO</name>
<dbReference type="InterPro" id="IPR000531">
    <property type="entry name" value="Beta-barrel_TonB"/>
</dbReference>
<evidence type="ECO:0000259" key="13">
    <source>
        <dbReference type="Pfam" id="PF07715"/>
    </source>
</evidence>
<feature type="domain" description="TonB-dependent receptor plug" evidence="13">
    <location>
        <begin position="112"/>
        <end position="221"/>
    </location>
</feature>
<evidence type="ECO:0000259" key="12">
    <source>
        <dbReference type="Pfam" id="PF00593"/>
    </source>
</evidence>
<organism evidence="14 15">
    <name type="scientific">Christiangramia fulva</name>
    <dbReference type="NCBI Taxonomy" id="2126553"/>
    <lineage>
        <taxon>Bacteria</taxon>
        <taxon>Pseudomonadati</taxon>
        <taxon>Bacteroidota</taxon>
        <taxon>Flavobacteriia</taxon>
        <taxon>Flavobacteriales</taxon>
        <taxon>Flavobacteriaceae</taxon>
        <taxon>Christiangramia</taxon>
    </lineage>
</organism>
<dbReference type="GO" id="GO:0044718">
    <property type="term" value="P:siderophore transmembrane transport"/>
    <property type="evidence" value="ECO:0007669"/>
    <property type="project" value="TreeGrafter"/>
</dbReference>
<keyword evidence="6 11" id="KW-0798">TonB box</keyword>
<evidence type="ECO:0000256" key="4">
    <source>
        <dbReference type="ARBA" id="ARBA00022692"/>
    </source>
</evidence>
<evidence type="ECO:0000256" key="9">
    <source>
        <dbReference type="ARBA" id="ARBA00023237"/>
    </source>
</evidence>
<dbReference type="PANTHER" id="PTHR30069">
    <property type="entry name" value="TONB-DEPENDENT OUTER MEMBRANE RECEPTOR"/>
    <property type="match status" value="1"/>
</dbReference>
<evidence type="ECO:0000256" key="7">
    <source>
        <dbReference type="ARBA" id="ARBA00023136"/>
    </source>
</evidence>
<sequence length="780" mass="88059">MNKIFIMLTAIVVSINAFGQNKYYGRVISENKAGLSGATITSVENPENGVVADFDGNFEILLRNTNKVKISYVGFESKITKLTKTFNTIILNEAQTGLEEVVISASRELQKRSEVPASISTISARQIQESKAFGLEQLVNEVPGVFMSTSKAAGNEQHFMSVRSPISTRSIFLYLEDGLPIRPTAVFNHNSLLEINNTSLQKIEVLKGPASSIYGSEAIGASFNFITQDPTFNPSGSLGFQLNDLGLSRYEAEYSQYLGKKVGFYVGSQYVQRKNGPIEYSDYEKFGLTFKSKVNFSSSLEWTNVLDLINYRSDMTGSLGENDFRTGEYLSDQTFTNRTDNSLRLRSTLDKEWNSKNKTTFNFIFRDNTMGQIPSYRVTQFREQGQLTGSGSGEINSNGFNSYVGIIQHKTDFKFWNSTLITGVSLDYSPQKYFANPIQVQVDVETHKNTGYTIDKNNFLLNYRANILNYAGYAQYEISPIQKLKVTGAIRFDKFQYDYNNLIEDVAGPEDAITRYQNWSPKIGFNYNFSKALGIYGNYAVGFTPPETSNLYRNSFVGAGGRVFDLKPSNYNNYELGGYFNLPSRVKLDLALYMLNGKNTLISLRNGNDEFYYTNAGKTRSYGIEYGVTYFPVSSLRITHSGSLARHRYIKFFQNGVDYSGTDRETAPRYTSFTEISYHPSFLTHLNISANNTMVGRYNTSFEGQVISEDGGHSTATYKGYSIFNLKASYTLKRFEFWGQVLNIFDSLYAVEASYNIYRKENSYTIGNPRAFHLGVKYNF</sequence>
<comment type="similarity">
    <text evidence="10 11">Belongs to the TonB-dependent receptor family.</text>
</comment>
<dbReference type="OrthoDB" id="9782587at2"/>
<evidence type="ECO:0000256" key="8">
    <source>
        <dbReference type="ARBA" id="ARBA00023170"/>
    </source>
</evidence>
<gene>
    <name evidence="14" type="ORF">C7S20_02445</name>
</gene>
<keyword evidence="15" id="KW-1185">Reference proteome</keyword>
<dbReference type="Gene3D" id="2.170.130.10">
    <property type="entry name" value="TonB-dependent receptor, plug domain"/>
    <property type="match status" value="1"/>
</dbReference>
<dbReference type="InterPro" id="IPR036942">
    <property type="entry name" value="Beta-barrel_TonB_sf"/>
</dbReference>
<accession>A0A2R3Z1U4</accession>
<keyword evidence="9 10" id="KW-0998">Cell outer membrane</keyword>
<keyword evidence="8 14" id="KW-0675">Receptor</keyword>
<reference evidence="15" key="1">
    <citation type="submission" date="2018-03" db="EMBL/GenBank/DDBJ databases">
        <title>Gramella fulva sp. nov., isolated from a dry surface of tidal flat.</title>
        <authorList>
            <person name="Hwang S.H."/>
            <person name="Hwang W.M."/>
            <person name="Kang K."/>
            <person name="Ahn T.-Y."/>
        </authorList>
    </citation>
    <scope>NUCLEOTIDE SEQUENCE [LARGE SCALE GENOMIC DNA]</scope>
    <source>
        <strain evidence="15">SH35</strain>
    </source>
</reference>
<dbReference type="InterPro" id="IPR008969">
    <property type="entry name" value="CarboxyPept-like_regulatory"/>
</dbReference>
<evidence type="ECO:0000256" key="3">
    <source>
        <dbReference type="ARBA" id="ARBA00022452"/>
    </source>
</evidence>
<keyword evidence="3 10" id="KW-1134">Transmembrane beta strand</keyword>
<evidence type="ECO:0000256" key="10">
    <source>
        <dbReference type="PROSITE-ProRule" id="PRU01360"/>
    </source>
</evidence>
<dbReference type="KEGG" id="grs:C7S20_02445"/>
<dbReference type="SUPFAM" id="SSF56935">
    <property type="entry name" value="Porins"/>
    <property type="match status" value="1"/>
</dbReference>
<dbReference type="Pfam" id="PF00593">
    <property type="entry name" value="TonB_dep_Rec_b-barrel"/>
    <property type="match status" value="1"/>
</dbReference>
<dbReference type="EMBL" id="CP028136">
    <property type="protein sequence ID" value="AVR44212.1"/>
    <property type="molecule type" value="Genomic_DNA"/>
</dbReference>